<dbReference type="GeneID" id="54288239"/>
<reference evidence="7" key="1">
    <citation type="journal article" date="2020" name="Stud. Mycol.">
        <title>101 Dothideomycetes genomes: a test case for predicting lifestyles and emergence of pathogens.</title>
        <authorList>
            <person name="Haridas S."/>
            <person name="Albert R."/>
            <person name="Binder M."/>
            <person name="Bloem J."/>
            <person name="Labutti K."/>
            <person name="Salamov A."/>
            <person name="Andreopoulos B."/>
            <person name="Baker S."/>
            <person name="Barry K."/>
            <person name="Bills G."/>
            <person name="Bluhm B."/>
            <person name="Cannon C."/>
            <person name="Castanera R."/>
            <person name="Culley D."/>
            <person name="Daum C."/>
            <person name="Ezra D."/>
            <person name="Gonzalez J."/>
            <person name="Henrissat B."/>
            <person name="Kuo A."/>
            <person name="Liang C."/>
            <person name="Lipzen A."/>
            <person name="Lutzoni F."/>
            <person name="Magnuson J."/>
            <person name="Mondo S."/>
            <person name="Nolan M."/>
            <person name="Ohm R."/>
            <person name="Pangilinan J."/>
            <person name="Park H.-J."/>
            <person name="Ramirez L."/>
            <person name="Alfaro M."/>
            <person name="Sun H."/>
            <person name="Tritt A."/>
            <person name="Yoshinaga Y."/>
            <person name="Zwiers L.-H."/>
            <person name="Turgeon B."/>
            <person name="Goodwin S."/>
            <person name="Spatafora J."/>
            <person name="Crous P."/>
            <person name="Grigoriev I."/>
        </authorList>
    </citation>
    <scope>NUCLEOTIDE SEQUENCE</scope>
    <source>
        <strain evidence="7">CBS 175.79</strain>
    </source>
</reference>
<keyword evidence="2" id="KW-0560">Oxidoreductase</keyword>
<accession>A0A6A5Y1T5</accession>
<evidence type="ECO:0000313" key="7">
    <source>
        <dbReference type="EMBL" id="KAF2019173.1"/>
    </source>
</evidence>
<evidence type="ECO:0000256" key="1">
    <source>
        <dbReference type="ARBA" id="ARBA00007905"/>
    </source>
</evidence>
<proteinExistence type="inferred from homology"/>
<evidence type="ECO:0000256" key="2">
    <source>
        <dbReference type="ARBA" id="ARBA00023002"/>
    </source>
</evidence>
<feature type="domain" description="NADP-dependent oxidoreductase" evidence="6">
    <location>
        <begin position="18"/>
        <end position="299"/>
    </location>
</feature>
<feature type="site" description="Lowers pKa of active site Tyr" evidence="5">
    <location>
        <position position="80"/>
    </location>
</feature>
<evidence type="ECO:0000256" key="4">
    <source>
        <dbReference type="PIRSR" id="PIRSR000097-2"/>
    </source>
</evidence>
<evidence type="ECO:0000256" key="3">
    <source>
        <dbReference type="PIRSR" id="PIRSR000097-1"/>
    </source>
</evidence>
<dbReference type="InterPro" id="IPR036812">
    <property type="entry name" value="NAD(P)_OxRdtase_dom_sf"/>
</dbReference>
<feature type="active site" description="Proton donor" evidence="3">
    <location>
        <position position="51"/>
    </location>
</feature>
<sequence length="337" mass="36920">MSLGQSVKLSSGLDIPTLGFGTWQSAPGEVSKAVYEALKAGYRHLDLALIYENQPEVAEGIAKGLKDFNLKREDLFITSKLWNSQHSPALVPKALDKALKELNLTYLDQFLIHWPVAFQEVNSGDEYFPADTSSTHKGGDVVINDSVTLAETWKAVLALPKDKVRTVGVSNFNIEQLESIIAATGQVPATNQIERHPLLPQPELIAYAKEKGIHITAYSAFGNNAFGLPLIINRPEVQAIAKKASARLGRDVTPAQVVLAWSKVGGHSVIPKSITPSRIASNFDEIELSEEEIKDVDALGKNPQRFNIPYTANSPRWDINIFNDPSEAPATHKPILK</sequence>
<protein>
    <submittedName>
        <fullName evidence="7">Aldo/keto reductase family protein</fullName>
    </submittedName>
</protein>
<dbReference type="SUPFAM" id="SSF51430">
    <property type="entry name" value="NAD(P)-linked oxidoreductase"/>
    <property type="match status" value="1"/>
</dbReference>
<dbReference type="GO" id="GO:0016491">
    <property type="term" value="F:oxidoreductase activity"/>
    <property type="evidence" value="ECO:0007669"/>
    <property type="project" value="UniProtKB-KW"/>
</dbReference>
<gene>
    <name evidence="7" type="ORF">BU24DRAFT_447741</name>
</gene>
<evidence type="ECO:0000313" key="8">
    <source>
        <dbReference type="Proteomes" id="UP000799778"/>
    </source>
</evidence>
<dbReference type="FunFam" id="3.20.20.100:FF:000007">
    <property type="entry name" value="NAD(P)H-dependent D-xylose reductase xyl1"/>
    <property type="match status" value="1"/>
</dbReference>
<dbReference type="Gene3D" id="3.20.20.100">
    <property type="entry name" value="NADP-dependent oxidoreductase domain"/>
    <property type="match status" value="1"/>
</dbReference>
<dbReference type="PRINTS" id="PR00069">
    <property type="entry name" value="ALDKETRDTASE"/>
</dbReference>
<dbReference type="PANTHER" id="PTHR11732">
    <property type="entry name" value="ALDO/KETO REDUCTASE"/>
    <property type="match status" value="1"/>
</dbReference>
<keyword evidence="8" id="KW-1185">Reference proteome</keyword>
<comment type="similarity">
    <text evidence="1">Belongs to the aldo/keto reductase family.</text>
</comment>
<dbReference type="PIRSF" id="PIRSF000097">
    <property type="entry name" value="AKR"/>
    <property type="match status" value="1"/>
</dbReference>
<dbReference type="OrthoDB" id="416253at2759"/>
<dbReference type="InterPro" id="IPR023210">
    <property type="entry name" value="NADP_OxRdtase_dom"/>
</dbReference>
<dbReference type="AlphaFoldDB" id="A0A6A5Y1T5"/>
<evidence type="ECO:0000256" key="5">
    <source>
        <dbReference type="PIRSR" id="PIRSR000097-3"/>
    </source>
</evidence>
<dbReference type="EMBL" id="ML978067">
    <property type="protein sequence ID" value="KAF2019173.1"/>
    <property type="molecule type" value="Genomic_DNA"/>
</dbReference>
<name>A0A6A5Y1T5_9PLEO</name>
<dbReference type="InterPro" id="IPR020471">
    <property type="entry name" value="AKR"/>
</dbReference>
<evidence type="ECO:0000259" key="6">
    <source>
        <dbReference type="Pfam" id="PF00248"/>
    </source>
</evidence>
<organism evidence="7 8">
    <name type="scientific">Aaosphaeria arxii CBS 175.79</name>
    <dbReference type="NCBI Taxonomy" id="1450172"/>
    <lineage>
        <taxon>Eukaryota</taxon>
        <taxon>Fungi</taxon>
        <taxon>Dikarya</taxon>
        <taxon>Ascomycota</taxon>
        <taxon>Pezizomycotina</taxon>
        <taxon>Dothideomycetes</taxon>
        <taxon>Pleosporomycetidae</taxon>
        <taxon>Pleosporales</taxon>
        <taxon>Pleosporales incertae sedis</taxon>
        <taxon>Aaosphaeria</taxon>
    </lineage>
</organism>
<dbReference type="Proteomes" id="UP000799778">
    <property type="component" value="Unassembled WGS sequence"/>
</dbReference>
<feature type="binding site" evidence="4">
    <location>
        <position position="113"/>
    </location>
    <ligand>
        <name>substrate</name>
    </ligand>
</feature>
<dbReference type="RefSeq" id="XP_033387512.1">
    <property type="nucleotide sequence ID" value="XM_033530842.1"/>
</dbReference>
<dbReference type="Pfam" id="PF00248">
    <property type="entry name" value="Aldo_ket_red"/>
    <property type="match status" value="1"/>
</dbReference>